<evidence type="ECO:0000259" key="10">
    <source>
        <dbReference type="Pfam" id="PF02670"/>
    </source>
</evidence>
<evidence type="ECO:0000256" key="2">
    <source>
        <dbReference type="ARBA" id="ARBA00006825"/>
    </source>
</evidence>
<keyword evidence="14" id="KW-1185">Reference proteome</keyword>
<accession>A0A060NNS2</accession>
<keyword evidence="5 9" id="KW-0560">Oxidoreductase</keyword>
<comment type="cofactor">
    <cofactor evidence="9">
        <name>Mg(2+)</name>
        <dbReference type="ChEBI" id="CHEBI:18420"/>
    </cofactor>
    <cofactor evidence="9">
        <name>Mn(2+)</name>
        <dbReference type="ChEBI" id="CHEBI:29035"/>
    </cofactor>
</comment>
<dbReference type="RefSeq" id="WP_045531052.1">
    <property type="nucleotide sequence ID" value="NZ_AP014568.1"/>
</dbReference>
<dbReference type="GO" id="GO:0051484">
    <property type="term" value="P:isopentenyl diphosphate biosynthetic process, methylerythritol 4-phosphate pathway involved in terpenoid biosynthetic process"/>
    <property type="evidence" value="ECO:0007669"/>
    <property type="project" value="TreeGrafter"/>
</dbReference>
<dbReference type="NCBIfam" id="NF003938">
    <property type="entry name" value="PRK05447.1-1"/>
    <property type="match status" value="1"/>
</dbReference>
<dbReference type="InterPro" id="IPR036169">
    <property type="entry name" value="DXPR_C_sf"/>
</dbReference>
<feature type="binding site" evidence="9">
    <location>
        <position position="224"/>
    </location>
    <ligand>
        <name>1-deoxy-D-xylulose 5-phosphate</name>
        <dbReference type="ChEBI" id="CHEBI:57792"/>
    </ligand>
</feature>
<feature type="binding site" evidence="9">
    <location>
        <position position="224"/>
    </location>
    <ligand>
        <name>Mn(2+)</name>
        <dbReference type="ChEBI" id="CHEBI:29035"/>
    </ligand>
</feature>
<evidence type="ECO:0000259" key="12">
    <source>
        <dbReference type="Pfam" id="PF13288"/>
    </source>
</evidence>
<comment type="function">
    <text evidence="9">Catalyzes the NADPH-dependent rearrangement and reduction of 1-deoxy-D-xylulose-5-phosphate (DXP) to 2-C-methyl-D-erythritol 4-phosphate (MEP).</text>
</comment>
<dbReference type="InterPro" id="IPR003821">
    <property type="entry name" value="DXP_reductoisomerase"/>
</dbReference>
<feature type="binding site" evidence="9">
    <location>
        <position position="10"/>
    </location>
    <ligand>
        <name>NADPH</name>
        <dbReference type="ChEBI" id="CHEBI:57783"/>
    </ligand>
</feature>
<comment type="similarity">
    <text evidence="2 9">Belongs to the DXR family.</text>
</comment>
<dbReference type="SUPFAM" id="SSF55347">
    <property type="entry name" value="Glyceraldehyde-3-phosphate dehydrogenase-like, C-terminal domain"/>
    <property type="match status" value="1"/>
</dbReference>
<dbReference type="SUPFAM" id="SSF69055">
    <property type="entry name" value="1-deoxy-D-xylulose-5-phosphate reductoisomerase, C-terminal domain"/>
    <property type="match status" value="1"/>
</dbReference>
<dbReference type="SUPFAM" id="SSF51735">
    <property type="entry name" value="NAD(P)-binding Rossmann-fold domains"/>
    <property type="match status" value="1"/>
</dbReference>
<feature type="binding site" evidence="9">
    <location>
        <position position="11"/>
    </location>
    <ligand>
        <name>NADPH</name>
        <dbReference type="ChEBI" id="CHEBI:57783"/>
    </ligand>
</feature>
<dbReference type="PANTHER" id="PTHR30525:SF0">
    <property type="entry name" value="1-DEOXY-D-XYLULOSE 5-PHOSPHATE REDUCTOISOMERASE, CHLOROPLASTIC"/>
    <property type="match status" value="1"/>
</dbReference>
<feature type="binding site" evidence="9">
    <location>
        <position position="152"/>
    </location>
    <ligand>
        <name>1-deoxy-D-xylulose 5-phosphate</name>
        <dbReference type="ChEBI" id="CHEBI:57792"/>
    </ligand>
</feature>
<evidence type="ECO:0000256" key="3">
    <source>
        <dbReference type="ARBA" id="ARBA00022723"/>
    </source>
</evidence>
<dbReference type="InterPro" id="IPR013512">
    <property type="entry name" value="DXP_reductoisomerase_N"/>
</dbReference>
<dbReference type="Proteomes" id="UP000067461">
    <property type="component" value="Chromosome"/>
</dbReference>
<dbReference type="FunFam" id="3.40.50.720:FF:000045">
    <property type="entry name" value="1-deoxy-D-xylulose 5-phosphate reductoisomerase"/>
    <property type="match status" value="1"/>
</dbReference>
<feature type="binding site" evidence="9">
    <location>
        <position position="179"/>
    </location>
    <ligand>
        <name>1-deoxy-D-xylulose 5-phosphate</name>
        <dbReference type="ChEBI" id="CHEBI:57792"/>
    </ligand>
</feature>
<dbReference type="STRING" id="1458425.SRAA_0720"/>
<feature type="binding site" evidence="9">
    <location>
        <position position="220"/>
    </location>
    <ligand>
        <name>1-deoxy-D-xylulose 5-phosphate</name>
        <dbReference type="ChEBI" id="CHEBI:57792"/>
    </ligand>
</feature>
<name>A0A060NNS2_9BURK</name>
<dbReference type="Pfam" id="PF02670">
    <property type="entry name" value="DXP_reductoisom"/>
    <property type="match status" value="1"/>
</dbReference>
<evidence type="ECO:0000256" key="1">
    <source>
        <dbReference type="ARBA" id="ARBA00005094"/>
    </source>
</evidence>
<dbReference type="EC" id="1.1.1.267" evidence="9"/>
<feature type="binding site" evidence="9">
    <location>
        <position position="215"/>
    </location>
    <ligand>
        <name>1-deoxy-D-xylulose 5-phosphate</name>
        <dbReference type="ChEBI" id="CHEBI:57792"/>
    </ligand>
</feature>
<dbReference type="KEGG" id="cbaa:SRAA_0720"/>
<dbReference type="AlphaFoldDB" id="A0A060NNS2"/>
<evidence type="ECO:0000256" key="6">
    <source>
        <dbReference type="ARBA" id="ARBA00023211"/>
    </source>
</evidence>
<dbReference type="Gene3D" id="3.40.50.720">
    <property type="entry name" value="NAD(P)-binding Rossmann-like Domain"/>
    <property type="match status" value="1"/>
</dbReference>
<keyword evidence="13" id="KW-0413">Isomerase</keyword>
<feature type="binding site" evidence="9">
    <location>
        <position position="125"/>
    </location>
    <ligand>
        <name>1-deoxy-D-xylulose 5-phosphate</name>
        <dbReference type="ChEBI" id="CHEBI:57792"/>
    </ligand>
</feature>
<feature type="binding site" evidence="9">
    <location>
        <position position="208"/>
    </location>
    <ligand>
        <name>NADPH</name>
        <dbReference type="ChEBI" id="CHEBI:57783"/>
    </ligand>
</feature>
<dbReference type="EMBL" id="AP014568">
    <property type="protein sequence ID" value="BAO80574.1"/>
    <property type="molecule type" value="Genomic_DNA"/>
</dbReference>
<dbReference type="InterPro" id="IPR026877">
    <property type="entry name" value="DXPR_C"/>
</dbReference>
<feature type="binding site" evidence="9">
    <location>
        <position position="202"/>
    </location>
    <ligand>
        <name>1-deoxy-D-xylulose 5-phosphate</name>
        <dbReference type="ChEBI" id="CHEBI:57792"/>
    </ligand>
</feature>
<feature type="binding site" evidence="9">
    <location>
        <position position="151"/>
    </location>
    <ligand>
        <name>1-deoxy-D-xylulose 5-phosphate</name>
        <dbReference type="ChEBI" id="CHEBI:57792"/>
    </ligand>
</feature>
<evidence type="ECO:0000256" key="7">
    <source>
        <dbReference type="ARBA" id="ARBA00023229"/>
    </source>
</evidence>
<evidence type="ECO:0000259" key="11">
    <source>
        <dbReference type="Pfam" id="PF08436"/>
    </source>
</evidence>
<evidence type="ECO:0000256" key="9">
    <source>
        <dbReference type="HAMAP-Rule" id="MF_00183"/>
    </source>
</evidence>
<feature type="domain" description="1-deoxy-D-xylulose 5-phosphate reductoisomerase C-terminal" evidence="11">
    <location>
        <begin position="146"/>
        <end position="232"/>
    </location>
</feature>
<dbReference type="PIRSF" id="PIRSF006205">
    <property type="entry name" value="Dxp_reductismrs"/>
    <property type="match status" value="1"/>
</dbReference>
<keyword evidence="4 9" id="KW-0521">NADP</keyword>
<dbReference type="Pfam" id="PF13288">
    <property type="entry name" value="DXPR_C"/>
    <property type="match status" value="1"/>
</dbReference>
<comment type="caution">
    <text evidence="9">Lacks conserved residue(s) required for the propagation of feature annotation.</text>
</comment>
<dbReference type="Gene3D" id="1.10.1740.10">
    <property type="match status" value="1"/>
</dbReference>
<reference evidence="13 14" key="1">
    <citation type="journal article" date="2014" name="Nat. Commun.">
        <title>Physiological and genomic features of highly alkaliphilic hydrogen-utilizing Betaproteobacteria from a continental serpentinizing site.</title>
        <authorList>
            <person name="Suzuki S."/>
            <person name="Kuenen J.G."/>
            <person name="Schipper K."/>
            <person name="van der Velde S."/>
            <person name="Ishii S."/>
            <person name="Wu A."/>
            <person name="Sorokin D.Y."/>
            <person name="Tenney A."/>
            <person name="Meng X.Y."/>
            <person name="Morrill P.L."/>
            <person name="Kamagata Y."/>
            <person name="Muyzer G."/>
            <person name="Nealson K.H."/>
        </authorList>
    </citation>
    <scope>NUCLEOTIDE SEQUENCE [LARGE SCALE GENOMIC DNA]</scope>
    <source>
        <strain evidence="13 14">A1</strain>
    </source>
</reference>
<dbReference type="UniPathway" id="UPA00056">
    <property type="reaction ID" value="UER00092"/>
</dbReference>
<evidence type="ECO:0000256" key="4">
    <source>
        <dbReference type="ARBA" id="ARBA00022857"/>
    </source>
</evidence>
<proteinExistence type="inferred from homology"/>
<keyword evidence="7 9" id="KW-0414">Isoprene biosynthesis</keyword>
<feature type="binding site" evidence="9">
    <location>
        <position position="152"/>
    </location>
    <ligand>
        <name>Mn(2+)</name>
        <dbReference type="ChEBI" id="CHEBI:29035"/>
    </ligand>
</feature>
<dbReference type="InterPro" id="IPR036291">
    <property type="entry name" value="NAD(P)-bd_dom_sf"/>
</dbReference>
<comment type="pathway">
    <text evidence="1 9">Isoprenoid biosynthesis; isopentenyl diphosphate biosynthesis via DXP pathway; isopentenyl diphosphate from 1-deoxy-D-xylulose 5-phosphate: step 1/6.</text>
</comment>
<evidence type="ECO:0000313" key="14">
    <source>
        <dbReference type="Proteomes" id="UP000067461"/>
    </source>
</evidence>
<protein>
    <recommendedName>
        <fullName evidence="9">1-deoxy-D-xylulose 5-phosphate reductoisomerase</fullName>
        <shortName evidence="9">DXP reductoisomerase</shortName>
        <ecNumber evidence="9">1.1.1.267</ecNumber>
    </recommendedName>
    <alternativeName>
        <fullName evidence="9">1-deoxyxylulose-5-phosphate reductoisomerase</fullName>
    </alternativeName>
    <alternativeName>
        <fullName evidence="9">2-C-methyl-D-erythritol 4-phosphate synthase</fullName>
    </alternativeName>
</protein>
<dbReference type="NCBIfam" id="NF009114">
    <property type="entry name" value="PRK12464.1"/>
    <property type="match status" value="1"/>
</dbReference>
<dbReference type="InterPro" id="IPR013644">
    <property type="entry name" value="DXP_reductoisomerase_C"/>
</dbReference>
<dbReference type="HOGENOM" id="CLU_035714_4_0_4"/>
<keyword evidence="3 9" id="KW-0479">Metal-binding</keyword>
<dbReference type="OrthoDB" id="9806546at2"/>
<organism evidence="13 14">
    <name type="scientific">Serpentinimonas raichei</name>
    <dbReference type="NCBI Taxonomy" id="1458425"/>
    <lineage>
        <taxon>Bacteria</taxon>
        <taxon>Pseudomonadati</taxon>
        <taxon>Pseudomonadota</taxon>
        <taxon>Betaproteobacteria</taxon>
        <taxon>Burkholderiales</taxon>
        <taxon>Comamonadaceae</taxon>
        <taxon>Serpentinimonas</taxon>
    </lineage>
</organism>
<feature type="domain" description="DXP reductoisomerase C-terminal" evidence="12">
    <location>
        <begin position="264"/>
        <end position="380"/>
    </location>
</feature>
<evidence type="ECO:0000256" key="5">
    <source>
        <dbReference type="ARBA" id="ARBA00023002"/>
    </source>
</evidence>
<feature type="binding site" evidence="9">
    <location>
        <position position="221"/>
    </location>
    <ligand>
        <name>1-deoxy-D-xylulose 5-phosphate</name>
        <dbReference type="ChEBI" id="CHEBI:57792"/>
    </ligand>
</feature>
<feature type="binding site" evidence="9">
    <location>
        <position position="13"/>
    </location>
    <ligand>
        <name>NADPH</name>
        <dbReference type="ChEBI" id="CHEBI:57783"/>
    </ligand>
</feature>
<feature type="binding site" evidence="9">
    <location>
        <position position="150"/>
    </location>
    <ligand>
        <name>Mn(2+)</name>
        <dbReference type="ChEBI" id="CHEBI:29035"/>
    </ligand>
</feature>
<feature type="domain" description="1-deoxy-D-xylulose 5-phosphate reductoisomerase N-terminal" evidence="10">
    <location>
        <begin position="4"/>
        <end position="132"/>
    </location>
</feature>
<comment type="catalytic activity">
    <reaction evidence="8">
        <text>2-C-methyl-D-erythritol 4-phosphate + NADP(+) = 1-deoxy-D-xylulose 5-phosphate + NADPH + H(+)</text>
        <dbReference type="Rhea" id="RHEA:13717"/>
        <dbReference type="ChEBI" id="CHEBI:15378"/>
        <dbReference type="ChEBI" id="CHEBI:57783"/>
        <dbReference type="ChEBI" id="CHEBI:57792"/>
        <dbReference type="ChEBI" id="CHEBI:58262"/>
        <dbReference type="ChEBI" id="CHEBI:58349"/>
        <dbReference type="EC" id="1.1.1.267"/>
    </reaction>
    <physiologicalReaction direction="right-to-left" evidence="8">
        <dbReference type="Rhea" id="RHEA:13719"/>
    </physiologicalReaction>
</comment>
<feature type="binding site" evidence="9">
    <location>
        <position position="126"/>
    </location>
    <ligand>
        <name>NADPH</name>
        <dbReference type="ChEBI" id="CHEBI:57783"/>
    </ligand>
</feature>
<dbReference type="GO" id="GO:0016853">
    <property type="term" value="F:isomerase activity"/>
    <property type="evidence" value="ECO:0007669"/>
    <property type="project" value="UniProtKB-KW"/>
</dbReference>
<dbReference type="GO" id="GO:0030145">
    <property type="term" value="F:manganese ion binding"/>
    <property type="evidence" value="ECO:0007669"/>
    <property type="project" value="TreeGrafter"/>
</dbReference>
<feature type="binding site" evidence="9">
    <location>
        <position position="124"/>
    </location>
    <ligand>
        <name>NADPH</name>
        <dbReference type="ChEBI" id="CHEBI:57783"/>
    </ligand>
</feature>
<feature type="binding site" evidence="9">
    <location>
        <position position="12"/>
    </location>
    <ligand>
        <name>NADPH</name>
        <dbReference type="ChEBI" id="CHEBI:57783"/>
    </ligand>
</feature>
<sequence>MQTLTVLGSTGSIGTQTLDVVARHPQRYRVFALTAQERVEELAQQCQRFQPRYAVIAQAHADALRQALQARGVGGTEVLGGPQALCEVAAAPEVDAVMAAIVGAAGLAPCVAAARSGKKLLLANKEALVLGGEWFMQAVRAGGATLLPIDSEHSALFQCLPESPLVWAQRVEKIILTASGGPFRQRDPASLASVTPEQACAHPNWVMGQKISVDSATMMNKALEVIEAHYLFGLAPEQIEVVIHPQSVIHSMVQMRDRSVLAQLGTPDMRVPIAYGLSWPERIESGAEALDFARMGALSFEAPTRERFPALFLAWEALAGPVGSTAVLNAANEVAVQAFLQRRLRFDRIHAVNAGTLQALSPSKPNGLEDLLALDAQARALAQAQLQRWKD</sequence>
<dbReference type="GO" id="GO:0070402">
    <property type="term" value="F:NADPH binding"/>
    <property type="evidence" value="ECO:0007669"/>
    <property type="project" value="InterPro"/>
</dbReference>
<evidence type="ECO:0000256" key="8">
    <source>
        <dbReference type="ARBA" id="ARBA00048543"/>
    </source>
</evidence>
<gene>
    <name evidence="9" type="primary">dxr</name>
    <name evidence="13" type="ORF">SRAA_0720</name>
</gene>
<keyword evidence="6 9" id="KW-0464">Manganese</keyword>
<keyword evidence="9" id="KW-0460">Magnesium</keyword>
<dbReference type="NCBIfam" id="TIGR00243">
    <property type="entry name" value="Dxr"/>
    <property type="match status" value="1"/>
</dbReference>
<evidence type="ECO:0000313" key="13">
    <source>
        <dbReference type="EMBL" id="BAO80574.1"/>
    </source>
</evidence>
<dbReference type="PANTHER" id="PTHR30525">
    <property type="entry name" value="1-DEOXY-D-XYLULOSE 5-PHOSPHATE REDUCTOISOMERASE"/>
    <property type="match status" value="1"/>
</dbReference>
<dbReference type="GO" id="GO:0030604">
    <property type="term" value="F:1-deoxy-D-xylulose-5-phosphate reductoisomerase activity"/>
    <property type="evidence" value="ECO:0007669"/>
    <property type="project" value="UniProtKB-UniRule"/>
</dbReference>
<dbReference type="Pfam" id="PF08436">
    <property type="entry name" value="DXP_redisom_C"/>
    <property type="match status" value="1"/>
</dbReference>
<dbReference type="HAMAP" id="MF_00183">
    <property type="entry name" value="DXP_reductoisom"/>
    <property type="match status" value="1"/>
</dbReference>